<proteinExistence type="predicted"/>
<dbReference type="STRING" id="6186.A0A183L3D0"/>
<sequence length="72" mass="8127">MWETEKTSQIATEMKRYKLAALGIRETHQTQAGKPRLDTRMMLLYSGHEEENAPHIQGVATMSKNARNALVG</sequence>
<dbReference type="Proteomes" id="UP000279833">
    <property type="component" value="Unassembled WGS sequence"/>
</dbReference>
<reference evidence="1 2" key="2">
    <citation type="submission" date="2018-11" db="EMBL/GenBank/DDBJ databases">
        <authorList>
            <consortium name="Pathogen Informatics"/>
        </authorList>
    </citation>
    <scope>NUCLEOTIDE SEQUENCE [LARGE SCALE GENOMIC DNA]</scope>
    <source>
        <strain evidence="1">Dakar</strain>
        <strain evidence="2">Dakar, Senegal</strain>
    </source>
</reference>
<dbReference type="WBParaSite" id="SCUD_0002184101-mRNA-1">
    <property type="protein sequence ID" value="SCUD_0002184101-mRNA-1"/>
    <property type="gene ID" value="SCUD_0002184101"/>
</dbReference>
<keyword evidence="2" id="KW-1185">Reference proteome</keyword>
<name>A0A183L3D0_9TREM</name>
<evidence type="ECO:0000313" key="1">
    <source>
        <dbReference type="EMBL" id="VDP76743.1"/>
    </source>
</evidence>
<accession>A0A183L3D0</accession>
<gene>
    <name evidence="1" type="ORF">SCUD_LOCUS21838</name>
</gene>
<organism evidence="3">
    <name type="scientific">Schistosoma curassoni</name>
    <dbReference type="NCBI Taxonomy" id="6186"/>
    <lineage>
        <taxon>Eukaryota</taxon>
        <taxon>Metazoa</taxon>
        <taxon>Spiralia</taxon>
        <taxon>Lophotrochozoa</taxon>
        <taxon>Platyhelminthes</taxon>
        <taxon>Trematoda</taxon>
        <taxon>Digenea</taxon>
        <taxon>Strigeidida</taxon>
        <taxon>Schistosomatoidea</taxon>
        <taxon>Schistosomatidae</taxon>
        <taxon>Schistosoma</taxon>
    </lineage>
</organism>
<reference evidence="3" key="1">
    <citation type="submission" date="2016-06" db="UniProtKB">
        <authorList>
            <consortium name="WormBaseParasite"/>
        </authorList>
    </citation>
    <scope>IDENTIFICATION</scope>
</reference>
<protein>
    <submittedName>
        <fullName evidence="3">Transposase</fullName>
    </submittedName>
</protein>
<dbReference type="AlphaFoldDB" id="A0A183L3D0"/>
<dbReference type="EMBL" id="UZAK01047579">
    <property type="protein sequence ID" value="VDP76743.1"/>
    <property type="molecule type" value="Genomic_DNA"/>
</dbReference>
<evidence type="ECO:0000313" key="3">
    <source>
        <dbReference type="WBParaSite" id="SCUD_0002184101-mRNA-1"/>
    </source>
</evidence>
<evidence type="ECO:0000313" key="2">
    <source>
        <dbReference type="Proteomes" id="UP000279833"/>
    </source>
</evidence>